<proteinExistence type="predicted"/>
<feature type="region of interest" description="Disordered" evidence="1">
    <location>
        <begin position="113"/>
        <end position="132"/>
    </location>
</feature>
<reference evidence="2" key="1">
    <citation type="submission" date="2020-05" db="EMBL/GenBank/DDBJ databases">
        <title>Phylogenomic resolution of chytrid fungi.</title>
        <authorList>
            <person name="Stajich J.E."/>
            <person name="Amses K."/>
            <person name="Simmons R."/>
            <person name="Seto K."/>
            <person name="Myers J."/>
            <person name="Bonds A."/>
            <person name="Quandt C.A."/>
            <person name="Barry K."/>
            <person name="Liu P."/>
            <person name="Grigoriev I."/>
            <person name="Longcore J.E."/>
            <person name="James T.Y."/>
        </authorList>
    </citation>
    <scope>NUCLEOTIDE SEQUENCE</scope>
    <source>
        <strain evidence="2">JEL0379</strain>
    </source>
</reference>
<feature type="region of interest" description="Disordered" evidence="1">
    <location>
        <begin position="171"/>
        <end position="220"/>
    </location>
</feature>
<dbReference type="GO" id="GO:0000987">
    <property type="term" value="F:cis-regulatory region sequence-specific DNA binding"/>
    <property type="evidence" value="ECO:0007669"/>
    <property type="project" value="TreeGrafter"/>
</dbReference>
<dbReference type="PANTHER" id="PTHR14596:SF72">
    <property type="entry name" value="ZINC FINGER PROTEIN MSN2-RELATED"/>
    <property type="match status" value="1"/>
</dbReference>
<feature type="region of interest" description="Disordered" evidence="1">
    <location>
        <begin position="358"/>
        <end position="415"/>
    </location>
</feature>
<evidence type="ECO:0000313" key="3">
    <source>
        <dbReference type="Proteomes" id="UP001212152"/>
    </source>
</evidence>
<feature type="region of interest" description="Disordered" evidence="1">
    <location>
        <begin position="1"/>
        <end position="20"/>
    </location>
</feature>
<dbReference type="PANTHER" id="PTHR14596">
    <property type="entry name" value="ZINC FINGER PROTEIN"/>
    <property type="match status" value="1"/>
</dbReference>
<name>A0AAD5XKV7_9FUNG</name>
<dbReference type="GO" id="GO:0042594">
    <property type="term" value="P:response to starvation"/>
    <property type="evidence" value="ECO:0007669"/>
    <property type="project" value="TreeGrafter"/>
</dbReference>
<sequence length="824" mass="87175">MASQQTDKRPDMAFLQPEKRPDLFRSLRKSVSSFFRAPKNDVAAPPLGKPHTLKPMSSGLLRRRPRISQDDANNNYFNPSRAAGFVHVPSAFSRAAIPVRVSSQRQTVVAANSATSSAAHSPTSSTAGTSPVASGVVNHPAVAALASPASARGSAVFVPHPIVIASTIVSGASGSSGGSIRRQRGSQDTAAGRSSLRSSIAGSRSSSIKTGAGVGTEGGVPMSQMKRMAERILCYQDPVTGMWGAAPRPSNEDSTPRSPTDPVQEDQEVDGAEGVEEQVDEIEEEEEEEEEEPEHAELKMDPVPYHADAPPQPPSDTVVVYSTGTTQHQQSVAPALAPLAQRTSLYLTRSASQRTAVTFRSHRNSVTSTDTRASSSAAARRRRPSVAVGAVAPRRGPSVRRSASRRANARRLRDAKKVRRALQKISVVAQELVNKGMFVDEDDVRAVMDHVTVINDVAAHLEGVSAPAVPSPLGADAGAGNGRSDDDGDYRTVDGNYSDDGSTTTTVHENGGGSRRDDTAWEDVEPCDPRPPTLPKAPVSTTTTKRRDDALSESSEGPLTRSSSTGSSTAGSSQSQYRQVVLPEGIVITNGVLDVPADPTAAPPSPTLQHSPKLEAPQQRQHQQLQQQQQQQQHSHSSPTPPRTLRNMKQKRMRNATVHSGGAPILPPMRSSVHLSSALSRLEETLNGISVQLRESARASMLIAAQPQQQQQQQQPLFYGTHHANASTADLARAAETNAMSSTLFLSTPPATHPAAAAAAAASQAAPPLRPAAAASTPVVVATPAPPSAVASKAAAKEAKKQARKAKRPDTLLLAPQLMQWGLR</sequence>
<feature type="compositionally biased region" description="Low complexity" evidence="1">
    <location>
        <begin position="385"/>
        <end position="401"/>
    </location>
</feature>
<dbReference type="AlphaFoldDB" id="A0AAD5XKV7"/>
<dbReference type="GO" id="GO:0005634">
    <property type="term" value="C:nucleus"/>
    <property type="evidence" value="ECO:0007669"/>
    <property type="project" value="TreeGrafter"/>
</dbReference>
<feature type="compositionally biased region" description="Basic residues" evidence="1">
    <location>
        <begin position="402"/>
        <end position="415"/>
    </location>
</feature>
<evidence type="ECO:0000313" key="2">
    <source>
        <dbReference type="EMBL" id="KAJ3175789.1"/>
    </source>
</evidence>
<keyword evidence="3" id="KW-1185">Reference proteome</keyword>
<dbReference type="GO" id="GO:0000981">
    <property type="term" value="F:DNA-binding transcription factor activity, RNA polymerase II-specific"/>
    <property type="evidence" value="ECO:0007669"/>
    <property type="project" value="TreeGrafter"/>
</dbReference>
<feature type="compositionally biased region" description="Low complexity" evidence="1">
    <location>
        <begin position="618"/>
        <end position="638"/>
    </location>
</feature>
<feature type="compositionally biased region" description="Polar residues" evidence="1">
    <location>
        <begin position="358"/>
        <end position="371"/>
    </location>
</feature>
<dbReference type="EMBL" id="JADGJQ010000048">
    <property type="protein sequence ID" value="KAJ3175789.1"/>
    <property type="molecule type" value="Genomic_DNA"/>
</dbReference>
<comment type="caution">
    <text evidence="2">The sequence shown here is derived from an EMBL/GenBank/DDBJ whole genome shotgun (WGS) entry which is preliminary data.</text>
</comment>
<organism evidence="2 3">
    <name type="scientific">Geranomyces variabilis</name>
    <dbReference type="NCBI Taxonomy" id="109894"/>
    <lineage>
        <taxon>Eukaryota</taxon>
        <taxon>Fungi</taxon>
        <taxon>Fungi incertae sedis</taxon>
        <taxon>Chytridiomycota</taxon>
        <taxon>Chytridiomycota incertae sedis</taxon>
        <taxon>Chytridiomycetes</taxon>
        <taxon>Spizellomycetales</taxon>
        <taxon>Powellomycetaceae</taxon>
        <taxon>Geranomyces</taxon>
    </lineage>
</organism>
<feature type="compositionally biased region" description="Acidic residues" evidence="1">
    <location>
        <begin position="263"/>
        <end position="294"/>
    </location>
</feature>
<feature type="compositionally biased region" description="Basic and acidic residues" evidence="1">
    <location>
        <begin position="483"/>
        <end position="492"/>
    </location>
</feature>
<feature type="region of interest" description="Disordered" evidence="1">
    <location>
        <begin position="243"/>
        <end position="296"/>
    </location>
</feature>
<gene>
    <name evidence="2" type="ORF">HDU87_005783</name>
</gene>
<accession>A0AAD5XKV7</accession>
<feature type="region of interest" description="Disordered" evidence="1">
    <location>
        <begin position="594"/>
        <end position="645"/>
    </location>
</feature>
<feature type="compositionally biased region" description="Low complexity" evidence="1">
    <location>
        <begin position="562"/>
        <end position="576"/>
    </location>
</feature>
<feature type="compositionally biased region" description="Polar residues" evidence="1">
    <location>
        <begin position="552"/>
        <end position="561"/>
    </location>
</feature>
<feature type="region of interest" description="Disordered" evidence="1">
    <location>
        <begin position="470"/>
        <end position="577"/>
    </location>
</feature>
<dbReference type="Proteomes" id="UP001212152">
    <property type="component" value="Unassembled WGS sequence"/>
</dbReference>
<evidence type="ECO:0000256" key="1">
    <source>
        <dbReference type="SAM" id="MobiDB-lite"/>
    </source>
</evidence>
<feature type="compositionally biased region" description="Low complexity" evidence="1">
    <location>
        <begin position="190"/>
        <end position="208"/>
    </location>
</feature>
<feature type="compositionally biased region" description="Polar residues" evidence="1">
    <location>
        <begin position="499"/>
        <end position="508"/>
    </location>
</feature>
<protein>
    <submittedName>
        <fullName evidence="2">Uncharacterized protein</fullName>
    </submittedName>
</protein>